<dbReference type="SMART" id="SM00355">
    <property type="entry name" value="ZnF_C2H2"/>
    <property type="match status" value="2"/>
</dbReference>
<protein>
    <submittedName>
        <fullName evidence="13">Zinc finger protein 131</fullName>
    </submittedName>
</protein>
<evidence type="ECO:0000256" key="3">
    <source>
        <dbReference type="ARBA" id="ARBA00022723"/>
    </source>
</evidence>
<dbReference type="PROSITE" id="PS50157">
    <property type="entry name" value="ZINC_FINGER_C2H2_2"/>
    <property type="match status" value="2"/>
</dbReference>
<dbReference type="GO" id="GO:0005634">
    <property type="term" value="C:nucleus"/>
    <property type="evidence" value="ECO:0007669"/>
    <property type="project" value="UniProtKB-SubCell"/>
</dbReference>
<dbReference type="PANTHER" id="PTHR24379">
    <property type="entry name" value="KRAB AND ZINC FINGER DOMAIN-CONTAINING"/>
    <property type="match status" value="1"/>
</dbReference>
<evidence type="ECO:0000256" key="10">
    <source>
        <dbReference type="ARBA" id="ARBA00023242"/>
    </source>
</evidence>
<dbReference type="PROSITE" id="PS00028">
    <property type="entry name" value="ZINC_FINGER_C2H2_1"/>
    <property type="match status" value="1"/>
</dbReference>
<evidence type="ECO:0000256" key="9">
    <source>
        <dbReference type="ARBA" id="ARBA00023163"/>
    </source>
</evidence>
<keyword evidence="6" id="KW-0862">Zinc</keyword>
<dbReference type="PANTHER" id="PTHR24379:SF121">
    <property type="entry name" value="C2H2-TYPE DOMAIN-CONTAINING PROTEIN"/>
    <property type="match status" value="1"/>
</dbReference>
<evidence type="ECO:0000256" key="11">
    <source>
        <dbReference type="PROSITE-ProRule" id="PRU00042"/>
    </source>
</evidence>
<evidence type="ECO:0000256" key="1">
    <source>
        <dbReference type="ARBA" id="ARBA00004123"/>
    </source>
</evidence>
<feature type="domain" description="C2H2-type" evidence="12">
    <location>
        <begin position="83"/>
        <end position="107"/>
    </location>
</feature>
<keyword evidence="7" id="KW-0805">Transcription regulation</keyword>
<dbReference type="FunFam" id="3.30.160.60:FF:000508">
    <property type="entry name" value="Myeloid zinc finger 1"/>
    <property type="match status" value="1"/>
</dbReference>
<dbReference type="EMBL" id="HBUF01596839">
    <property type="protein sequence ID" value="CAG6774997.1"/>
    <property type="molecule type" value="Transcribed_RNA"/>
</dbReference>
<evidence type="ECO:0000256" key="5">
    <source>
        <dbReference type="ARBA" id="ARBA00022771"/>
    </source>
</evidence>
<dbReference type="Pfam" id="PF00096">
    <property type="entry name" value="zf-C2H2"/>
    <property type="match status" value="1"/>
</dbReference>
<comment type="similarity">
    <text evidence="2">Belongs to the krueppel C2H2-type zinc-finger protein family.</text>
</comment>
<evidence type="ECO:0000313" key="13">
    <source>
        <dbReference type="EMBL" id="CAG6774998.1"/>
    </source>
</evidence>
<dbReference type="InterPro" id="IPR013087">
    <property type="entry name" value="Znf_C2H2_type"/>
</dbReference>
<dbReference type="InterPro" id="IPR036236">
    <property type="entry name" value="Znf_C2H2_sf"/>
</dbReference>
<organism evidence="13">
    <name type="scientific">Cacopsylla melanoneura</name>
    <dbReference type="NCBI Taxonomy" id="428564"/>
    <lineage>
        <taxon>Eukaryota</taxon>
        <taxon>Metazoa</taxon>
        <taxon>Ecdysozoa</taxon>
        <taxon>Arthropoda</taxon>
        <taxon>Hexapoda</taxon>
        <taxon>Insecta</taxon>
        <taxon>Pterygota</taxon>
        <taxon>Neoptera</taxon>
        <taxon>Paraneoptera</taxon>
        <taxon>Hemiptera</taxon>
        <taxon>Sternorrhyncha</taxon>
        <taxon>Psylloidea</taxon>
        <taxon>Psyllidae</taxon>
        <taxon>Psyllinae</taxon>
        <taxon>Cacopsylla</taxon>
    </lineage>
</organism>
<keyword evidence="9" id="KW-0804">Transcription</keyword>
<dbReference type="EMBL" id="HBUF01259397">
    <property type="protein sequence ID" value="CAG6682471.1"/>
    <property type="molecule type" value="Transcribed_RNA"/>
</dbReference>
<comment type="subcellular location">
    <subcellularLocation>
        <location evidence="1">Nucleus</location>
    </subcellularLocation>
</comment>
<keyword evidence="5 11" id="KW-0863">Zinc-finger</keyword>
<dbReference type="AlphaFoldDB" id="A0A8D9AY64"/>
<accession>A0A8D9AY64</accession>
<dbReference type="EMBL" id="HBUF01596840">
    <property type="protein sequence ID" value="CAG6774998.1"/>
    <property type="molecule type" value="Transcribed_RNA"/>
</dbReference>
<evidence type="ECO:0000256" key="7">
    <source>
        <dbReference type="ARBA" id="ARBA00023015"/>
    </source>
</evidence>
<sequence>MLITSFVASVFFPPDILNEYSCQFCNTKLGTVTDSLLPHSKSCSGARRVDKTYLYVCLFCDYHTNHSGHMREHLRAHTGERPFGCPRCEIAFTSKSMLMKHLRRHKK</sequence>
<dbReference type="SUPFAM" id="SSF57667">
    <property type="entry name" value="beta-beta-alpha zinc fingers"/>
    <property type="match status" value="1"/>
</dbReference>
<dbReference type="GO" id="GO:0008270">
    <property type="term" value="F:zinc ion binding"/>
    <property type="evidence" value="ECO:0007669"/>
    <property type="project" value="UniProtKB-KW"/>
</dbReference>
<keyword evidence="4" id="KW-0677">Repeat</keyword>
<dbReference type="GO" id="GO:0042802">
    <property type="term" value="F:identical protein binding"/>
    <property type="evidence" value="ECO:0007669"/>
    <property type="project" value="UniProtKB-ARBA"/>
</dbReference>
<dbReference type="Gene3D" id="3.30.160.60">
    <property type="entry name" value="Classic Zinc Finger"/>
    <property type="match status" value="2"/>
</dbReference>
<evidence type="ECO:0000256" key="4">
    <source>
        <dbReference type="ARBA" id="ARBA00022737"/>
    </source>
</evidence>
<evidence type="ECO:0000256" key="2">
    <source>
        <dbReference type="ARBA" id="ARBA00006991"/>
    </source>
</evidence>
<evidence type="ECO:0000259" key="12">
    <source>
        <dbReference type="PROSITE" id="PS50157"/>
    </source>
</evidence>
<keyword evidence="10" id="KW-0539">Nucleus</keyword>
<evidence type="ECO:0000256" key="8">
    <source>
        <dbReference type="ARBA" id="ARBA00023125"/>
    </source>
</evidence>
<dbReference type="GO" id="GO:0003677">
    <property type="term" value="F:DNA binding"/>
    <property type="evidence" value="ECO:0007669"/>
    <property type="project" value="UniProtKB-KW"/>
</dbReference>
<reference evidence="13" key="1">
    <citation type="submission" date="2021-05" db="EMBL/GenBank/DDBJ databases">
        <authorList>
            <person name="Alioto T."/>
            <person name="Alioto T."/>
            <person name="Gomez Garrido J."/>
        </authorList>
    </citation>
    <scope>NUCLEOTIDE SEQUENCE</scope>
</reference>
<feature type="domain" description="C2H2-type" evidence="12">
    <location>
        <begin position="55"/>
        <end position="82"/>
    </location>
</feature>
<evidence type="ECO:0000256" key="6">
    <source>
        <dbReference type="ARBA" id="ARBA00022833"/>
    </source>
</evidence>
<keyword evidence="3" id="KW-0479">Metal-binding</keyword>
<name>A0A8D9AY64_9HEMI</name>
<proteinExistence type="inferred from homology"/>
<keyword evidence="8" id="KW-0238">DNA-binding</keyword>